<gene>
    <name evidence="12" type="primary">recG</name>
    <name evidence="12" type="ORF">EKD16_19655</name>
</gene>
<dbReference type="RefSeq" id="WP_131099797.1">
    <property type="nucleotide sequence ID" value="NZ_CP036455.1"/>
</dbReference>
<evidence type="ECO:0000256" key="8">
    <source>
        <dbReference type="ARBA" id="ARBA00049819"/>
    </source>
</evidence>
<dbReference type="Gene3D" id="2.40.50.140">
    <property type="entry name" value="Nucleic acid-binding proteins"/>
    <property type="match status" value="1"/>
</dbReference>
<dbReference type="Gene3D" id="3.40.50.300">
    <property type="entry name" value="P-loop containing nucleotide triphosphate hydrolases"/>
    <property type="match status" value="2"/>
</dbReference>
<dbReference type="InterPro" id="IPR014001">
    <property type="entry name" value="Helicase_ATP-bd"/>
</dbReference>
<dbReference type="GO" id="GO:0003677">
    <property type="term" value="F:DNA binding"/>
    <property type="evidence" value="ECO:0007669"/>
    <property type="project" value="UniProtKB-KW"/>
</dbReference>
<evidence type="ECO:0000256" key="1">
    <source>
        <dbReference type="ARBA" id="ARBA00022741"/>
    </source>
</evidence>
<dbReference type="PROSITE" id="PS51194">
    <property type="entry name" value="HELICASE_CTER"/>
    <property type="match status" value="1"/>
</dbReference>
<dbReference type="GO" id="GO:0016787">
    <property type="term" value="F:hydrolase activity"/>
    <property type="evidence" value="ECO:0007669"/>
    <property type="project" value="UniProtKB-KW"/>
</dbReference>
<dbReference type="Pfam" id="PF00270">
    <property type="entry name" value="DEAD"/>
    <property type="match status" value="1"/>
</dbReference>
<evidence type="ECO:0000256" key="5">
    <source>
        <dbReference type="ARBA" id="ARBA00022840"/>
    </source>
</evidence>
<dbReference type="InterPro" id="IPR012340">
    <property type="entry name" value="NA-bd_OB-fold"/>
</dbReference>
<evidence type="ECO:0000256" key="6">
    <source>
        <dbReference type="ARBA" id="ARBA00023125"/>
    </source>
</evidence>
<dbReference type="InterPro" id="IPR011545">
    <property type="entry name" value="DEAD/DEAH_box_helicase_dom"/>
</dbReference>
<name>A0A4P6Q945_9ACTN</name>
<feature type="region of interest" description="Disordered" evidence="9">
    <location>
        <begin position="506"/>
        <end position="540"/>
    </location>
</feature>
<proteinExistence type="predicted"/>
<dbReference type="PROSITE" id="PS51192">
    <property type="entry name" value="HELICASE_ATP_BIND_1"/>
    <property type="match status" value="1"/>
</dbReference>
<dbReference type="SUPFAM" id="SSF52540">
    <property type="entry name" value="P-loop containing nucleoside triphosphate hydrolases"/>
    <property type="match status" value="2"/>
</dbReference>
<keyword evidence="2" id="KW-0227">DNA damage</keyword>
<dbReference type="Pfam" id="PF00271">
    <property type="entry name" value="Helicase_C"/>
    <property type="match status" value="1"/>
</dbReference>
<dbReference type="AlphaFoldDB" id="A0A4P6Q945"/>
<dbReference type="CDD" id="cd04488">
    <property type="entry name" value="RecG_wedge_OBF"/>
    <property type="match status" value="1"/>
</dbReference>
<keyword evidence="7" id="KW-0234">DNA repair</keyword>
<dbReference type="GO" id="GO:0003678">
    <property type="term" value="F:DNA helicase activity"/>
    <property type="evidence" value="ECO:0007669"/>
    <property type="project" value="TreeGrafter"/>
</dbReference>
<dbReference type="PANTHER" id="PTHR47964">
    <property type="entry name" value="ATP-DEPENDENT DNA HELICASE HOMOLOG RECG, CHLOROPLASTIC"/>
    <property type="match status" value="1"/>
</dbReference>
<feature type="domain" description="Helicase ATP-binding" evidence="10">
    <location>
        <begin position="284"/>
        <end position="458"/>
    </location>
</feature>
<keyword evidence="3 12" id="KW-0378">Hydrolase</keyword>
<feature type="domain" description="Helicase C-terminal" evidence="11">
    <location>
        <begin position="481"/>
        <end position="674"/>
    </location>
</feature>
<evidence type="ECO:0000256" key="3">
    <source>
        <dbReference type="ARBA" id="ARBA00022801"/>
    </source>
</evidence>
<dbReference type="EMBL" id="CP036455">
    <property type="protein sequence ID" value="QBI55694.1"/>
    <property type="molecule type" value="Genomic_DNA"/>
</dbReference>
<evidence type="ECO:0000313" key="13">
    <source>
        <dbReference type="Proteomes" id="UP000292235"/>
    </source>
</evidence>
<dbReference type="InterPro" id="IPR001650">
    <property type="entry name" value="Helicase_C-like"/>
</dbReference>
<dbReference type="InterPro" id="IPR045562">
    <property type="entry name" value="RecG_dom3_C"/>
</dbReference>
<evidence type="ECO:0000256" key="2">
    <source>
        <dbReference type="ARBA" id="ARBA00022763"/>
    </source>
</evidence>
<keyword evidence="5" id="KW-0067">ATP-binding</keyword>
<evidence type="ECO:0000256" key="7">
    <source>
        <dbReference type="ARBA" id="ARBA00023204"/>
    </source>
</evidence>
<sequence>MIRWDEPLRTPLGSAAKKLADQLDLHTVGDLLRYYPRRYATRGELTDLSALAEGEQVTVVAEVYSVHKRDLRRGPGGKPRSLLEAVITDGTGRLTLAFFAKVGYHQRELVTGRRGMFAGRVSTYRGKKQLAHPVYEMLPDDSTADDRAREFAERPIPIYPATKDLPSMTIARCVQDVLDQAAELPDPLPADLRSRHRLAGLHDALERVHRPADSEQIPRARLRLKWDEAFVLQLALARRRRDAAEVAARPRPGRESGLLDAFDAALPFTLTEGQRDVGATIAEGLDSTHPMHRLLQGDVGAGKTLVALRAMLQVVDSGGQAVLLAPTEVLAQQHHRSICEMLGPLGRAGRLDGADGATSVALLTGSQGAAARREALLEAASGAAGIVVGTHALLQEHVSFADLGFVVVDEQHRFGVEQRDALREKSAEGRPHVLVMTATPIPRTVAMTVYGDLDVVALTQLPSGRAPVSTHVVPARDKPHYLERAWERVREEAGRQRQVYVVCPRIGDEGSAPGEDAAEAPGGVGEDESEDSAGEGAPRPPLAVTEVAAELSAGPLAGLRVEPLHGRLPPEEKDAAMRRFAEGRIDVLVATTVIEVGVDVPGATTMVVMDADRFGVSQLHQLRGRVGRGGLPGLCLLVTEAEEGTPARERLDAVAATTDGFELSRVDLEQRREGDVLGGAQSGRRSSLRMLTLLRDEELIGRAREEAAHYIAEDPALTAHPPLAAALEALLSEERAEYLDKT</sequence>
<evidence type="ECO:0000256" key="9">
    <source>
        <dbReference type="SAM" id="MobiDB-lite"/>
    </source>
</evidence>
<evidence type="ECO:0000259" key="10">
    <source>
        <dbReference type="PROSITE" id="PS51192"/>
    </source>
</evidence>
<accession>A0A4P6Q945</accession>
<feature type="compositionally biased region" description="Low complexity" evidence="9">
    <location>
        <begin position="509"/>
        <end position="521"/>
    </location>
</feature>
<evidence type="ECO:0000256" key="4">
    <source>
        <dbReference type="ARBA" id="ARBA00022806"/>
    </source>
</evidence>
<dbReference type="SMART" id="SM00490">
    <property type="entry name" value="HELICc"/>
    <property type="match status" value="1"/>
</dbReference>
<dbReference type="InterPro" id="IPR033454">
    <property type="entry name" value="RecG_wedge"/>
</dbReference>
<keyword evidence="4 12" id="KW-0347">Helicase</keyword>
<protein>
    <recommendedName>
        <fullName evidence="8">Probable DNA 3'-5' helicase RecG</fullName>
    </recommendedName>
</protein>
<dbReference type="PANTHER" id="PTHR47964:SF1">
    <property type="entry name" value="ATP-DEPENDENT DNA HELICASE HOMOLOG RECG, CHLOROPLASTIC"/>
    <property type="match status" value="1"/>
</dbReference>
<keyword evidence="13" id="KW-1185">Reference proteome</keyword>
<dbReference type="GO" id="GO:0005524">
    <property type="term" value="F:ATP binding"/>
    <property type="evidence" value="ECO:0007669"/>
    <property type="project" value="UniProtKB-KW"/>
</dbReference>
<dbReference type="NCBIfam" id="NF008167">
    <property type="entry name" value="PRK10917.2-1"/>
    <property type="match status" value="1"/>
</dbReference>
<keyword evidence="1" id="KW-0547">Nucleotide-binding</keyword>
<evidence type="ECO:0000259" key="11">
    <source>
        <dbReference type="PROSITE" id="PS51194"/>
    </source>
</evidence>
<dbReference type="Pfam" id="PF19833">
    <property type="entry name" value="RecG_dom3_C"/>
    <property type="match status" value="1"/>
</dbReference>
<reference evidence="12 13" key="1">
    <citation type="submission" date="2019-02" db="EMBL/GenBank/DDBJ databases">
        <authorList>
            <person name="Khodamoradi S."/>
            <person name="Hahnke R.L."/>
            <person name="Kaempfer P."/>
            <person name="Schumann P."/>
            <person name="Rohde M."/>
            <person name="Steinert M."/>
            <person name="Luzhetskyy A."/>
            <person name="Wink J."/>
            <person name="Ruckert C."/>
        </authorList>
    </citation>
    <scope>NUCLEOTIDE SEQUENCE [LARGE SCALE GENOMIC DNA]</scope>
    <source>
        <strain evidence="12 13">M2</strain>
    </source>
</reference>
<dbReference type="KEGG" id="strr:EKD16_19655"/>
<dbReference type="GO" id="GO:0006281">
    <property type="term" value="P:DNA repair"/>
    <property type="evidence" value="ECO:0007669"/>
    <property type="project" value="UniProtKB-KW"/>
</dbReference>
<keyword evidence="6" id="KW-0238">DNA-binding</keyword>
<dbReference type="SMART" id="SM00487">
    <property type="entry name" value="DEXDc"/>
    <property type="match status" value="1"/>
</dbReference>
<dbReference type="InterPro" id="IPR027417">
    <property type="entry name" value="P-loop_NTPase"/>
</dbReference>
<dbReference type="OrthoDB" id="9804325at2"/>
<dbReference type="InterPro" id="IPR047112">
    <property type="entry name" value="RecG/Mfd"/>
</dbReference>
<dbReference type="SUPFAM" id="SSF50249">
    <property type="entry name" value="Nucleic acid-binding proteins"/>
    <property type="match status" value="1"/>
</dbReference>
<dbReference type="Pfam" id="PF17191">
    <property type="entry name" value="RecG_wedge"/>
    <property type="match status" value="1"/>
</dbReference>
<dbReference type="Proteomes" id="UP000292235">
    <property type="component" value="Chromosome"/>
</dbReference>
<evidence type="ECO:0000313" key="12">
    <source>
        <dbReference type="EMBL" id="QBI55694.1"/>
    </source>
</evidence>
<organism evidence="12 13">
    <name type="scientific">Streptomonospora litoralis</name>
    <dbReference type="NCBI Taxonomy" id="2498135"/>
    <lineage>
        <taxon>Bacteria</taxon>
        <taxon>Bacillati</taxon>
        <taxon>Actinomycetota</taxon>
        <taxon>Actinomycetes</taxon>
        <taxon>Streptosporangiales</taxon>
        <taxon>Nocardiopsidaceae</taxon>
        <taxon>Streptomonospora</taxon>
    </lineage>
</organism>